<reference evidence="3 4" key="1">
    <citation type="submission" date="2019-11" db="EMBL/GenBank/DDBJ databases">
        <title>Novel species isolated from a subtropical stream in China.</title>
        <authorList>
            <person name="Lu H."/>
        </authorList>
    </citation>
    <scope>NUCLEOTIDE SEQUENCE [LARGE SCALE GENOMIC DNA]</scope>
    <source>
        <strain evidence="3 4">FT26W</strain>
    </source>
</reference>
<evidence type="ECO:0000313" key="3">
    <source>
        <dbReference type="EMBL" id="MRW87011.1"/>
    </source>
</evidence>
<gene>
    <name evidence="3" type="ORF">GJ698_23360</name>
</gene>
<keyword evidence="1" id="KW-0732">Signal</keyword>
<feature type="signal peptide" evidence="1">
    <location>
        <begin position="1"/>
        <end position="21"/>
    </location>
</feature>
<feature type="chain" id="PRO_5033011450" description="DJ-1/PfpI domain-containing protein" evidence="1">
    <location>
        <begin position="22"/>
        <end position="327"/>
    </location>
</feature>
<protein>
    <recommendedName>
        <fullName evidence="2">DJ-1/PfpI domain-containing protein</fullName>
    </recommendedName>
</protein>
<name>A0A844D7T3_9BURK</name>
<accession>A0A844D7T3</accession>
<evidence type="ECO:0000313" key="4">
    <source>
        <dbReference type="Proteomes" id="UP000439986"/>
    </source>
</evidence>
<dbReference type="AlphaFoldDB" id="A0A844D7T3"/>
<dbReference type="SUPFAM" id="SSF52317">
    <property type="entry name" value="Class I glutamine amidotransferase-like"/>
    <property type="match status" value="1"/>
</dbReference>
<feature type="domain" description="DJ-1/PfpI" evidence="2">
    <location>
        <begin position="25"/>
        <end position="195"/>
    </location>
</feature>
<sequence>MTMKYVTAFLLAMLMLAGANAATIKVAFVINEGANVMDIAGSWEVFQDTMLDDDKETMPFELYTVAPSKTPLHTTGSGRPGMTITPDYGFSDAPAPDIVVVGAQSGGPELREWLKRQHADGKTVLSVCTGAFQLARAGLLNGKSATTHHWYLGNFAEEFPDVKLVREVRFVQADPHTYTAGGLSSGMDLSLHIVAELFGQQQAQRTANYMEYQGTGWKTNAGVAVLTAPVKRQLWRGRIKPDTEILLHVLTTGASSTYTTDIPALHVADAPTRVKTADHLVTFSLAVGDGVATFSGSGEAGATAISGTFIQDGVAYPLTLSLSARDL</sequence>
<dbReference type="InterPro" id="IPR029062">
    <property type="entry name" value="Class_I_gatase-like"/>
</dbReference>
<dbReference type="PANTHER" id="PTHR43130:SF3">
    <property type="entry name" value="HTH-TYPE TRANSCRIPTIONAL REGULATOR RV1931C"/>
    <property type="match status" value="1"/>
</dbReference>
<dbReference type="Proteomes" id="UP000439986">
    <property type="component" value="Unassembled WGS sequence"/>
</dbReference>
<dbReference type="PANTHER" id="PTHR43130">
    <property type="entry name" value="ARAC-FAMILY TRANSCRIPTIONAL REGULATOR"/>
    <property type="match status" value="1"/>
</dbReference>
<dbReference type="Gene3D" id="3.40.50.880">
    <property type="match status" value="1"/>
</dbReference>
<proteinExistence type="predicted"/>
<dbReference type="InterPro" id="IPR052158">
    <property type="entry name" value="INH-QAR"/>
</dbReference>
<comment type="caution">
    <text evidence="3">The sequence shown here is derived from an EMBL/GenBank/DDBJ whole genome shotgun (WGS) entry which is preliminary data.</text>
</comment>
<organism evidence="3 4">
    <name type="scientific">Duganella aquatilis</name>
    <dbReference type="NCBI Taxonomy" id="2666082"/>
    <lineage>
        <taxon>Bacteria</taxon>
        <taxon>Pseudomonadati</taxon>
        <taxon>Pseudomonadota</taxon>
        <taxon>Betaproteobacteria</taxon>
        <taxon>Burkholderiales</taxon>
        <taxon>Oxalobacteraceae</taxon>
        <taxon>Telluria group</taxon>
        <taxon>Duganella</taxon>
    </lineage>
</organism>
<dbReference type="CDD" id="cd03139">
    <property type="entry name" value="GATase1_PfpI_2"/>
    <property type="match status" value="1"/>
</dbReference>
<evidence type="ECO:0000256" key="1">
    <source>
        <dbReference type="SAM" id="SignalP"/>
    </source>
</evidence>
<keyword evidence="4" id="KW-1185">Reference proteome</keyword>
<dbReference type="EMBL" id="WKJL01000022">
    <property type="protein sequence ID" value="MRW87011.1"/>
    <property type="molecule type" value="Genomic_DNA"/>
</dbReference>
<dbReference type="InterPro" id="IPR002818">
    <property type="entry name" value="DJ-1/PfpI"/>
</dbReference>
<dbReference type="GO" id="GO:0006355">
    <property type="term" value="P:regulation of DNA-templated transcription"/>
    <property type="evidence" value="ECO:0007669"/>
    <property type="project" value="TreeGrafter"/>
</dbReference>
<evidence type="ECO:0000259" key="2">
    <source>
        <dbReference type="Pfam" id="PF01965"/>
    </source>
</evidence>
<dbReference type="Pfam" id="PF01965">
    <property type="entry name" value="DJ-1_PfpI"/>
    <property type="match status" value="1"/>
</dbReference>